<dbReference type="PANTHER" id="PTHR12323">
    <property type="entry name" value="SR-RELATED CTD ASSOCIATED FACTOR 6"/>
    <property type="match status" value="1"/>
</dbReference>
<organism evidence="3 4">
    <name type="scientific">Mortierella polycephala</name>
    <dbReference type="NCBI Taxonomy" id="41804"/>
    <lineage>
        <taxon>Eukaryota</taxon>
        <taxon>Fungi</taxon>
        <taxon>Fungi incertae sedis</taxon>
        <taxon>Mucoromycota</taxon>
        <taxon>Mortierellomycotina</taxon>
        <taxon>Mortierellomycetes</taxon>
        <taxon>Mortierellales</taxon>
        <taxon>Mortierellaceae</taxon>
        <taxon>Mortierella</taxon>
    </lineage>
</organism>
<keyword evidence="4" id="KW-1185">Reference proteome</keyword>
<evidence type="ECO:0000313" key="3">
    <source>
        <dbReference type="EMBL" id="KAG0261881.1"/>
    </source>
</evidence>
<feature type="region of interest" description="Disordered" evidence="1">
    <location>
        <begin position="230"/>
        <end position="396"/>
    </location>
</feature>
<accession>A0A9P6U6P6</accession>
<feature type="region of interest" description="Disordered" evidence="1">
    <location>
        <begin position="1"/>
        <end position="23"/>
    </location>
</feature>
<feature type="compositionally biased region" description="Low complexity" evidence="1">
    <location>
        <begin position="369"/>
        <end position="389"/>
    </location>
</feature>
<gene>
    <name evidence="3" type="ORF">BG011_000578</name>
</gene>
<feature type="domain" description="CID" evidence="2">
    <location>
        <begin position="58"/>
        <end position="160"/>
    </location>
</feature>
<dbReference type="Proteomes" id="UP000726737">
    <property type="component" value="Unassembled WGS sequence"/>
</dbReference>
<protein>
    <recommendedName>
        <fullName evidence="2">CID domain-containing protein</fullName>
    </recommendedName>
</protein>
<feature type="compositionally biased region" description="Basic and acidic residues" evidence="1">
    <location>
        <begin position="352"/>
        <end position="364"/>
    </location>
</feature>
<dbReference type="OrthoDB" id="21470at2759"/>
<dbReference type="InterPro" id="IPR006569">
    <property type="entry name" value="CID_dom"/>
</dbReference>
<evidence type="ECO:0000259" key="2">
    <source>
        <dbReference type="Pfam" id="PF04818"/>
    </source>
</evidence>
<dbReference type="InterPro" id="IPR008942">
    <property type="entry name" value="ENTH_VHS"/>
</dbReference>
<dbReference type="Gene3D" id="1.25.40.90">
    <property type="match status" value="1"/>
</dbReference>
<proteinExistence type="predicted"/>
<sequence>MDPQQGHSFPQGGAAHGSVETRPSAEHLQTFAQHALDAFAQQSRGLAPQDINIFKDHLELLMKDCSQANIQAGKNWVVHHCQNPLQYDLLARAMVAIAISRQTFNDKLHIIYLTNDILSHCERKQQQWIKDAIYPHLVALLRVAYFFPGVDDSQRQRVTKPDAEYYETMSAYVSVPLQQDNTKREAMLAMVDEFVAENNMSLKSEDISKSNEGWHEGYLNEFYQTVAKRRKRAFSKNPESSRDGRGRDRANDSRAKERRRSVSRSRSRSRAKNRSRTRSRTPSRSRRRSRSYSRSISRSHSHSRSRGRSPGYRRRVVGSRERDGSRSRSRSRGRSWNKQYGRSRSRNRSRSHSRDRDVKRREMEDVFPARSFAGLGSRGGASSTASRPSFQPARHP</sequence>
<reference evidence="3" key="1">
    <citation type="journal article" date="2020" name="Fungal Divers.">
        <title>Resolving the Mortierellaceae phylogeny through synthesis of multi-gene phylogenetics and phylogenomics.</title>
        <authorList>
            <person name="Vandepol N."/>
            <person name="Liber J."/>
            <person name="Desiro A."/>
            <person name="Na H."/>
            <person name="Kennedy M."/>
            <person name="Barry K."/>
            <person name="Grigoriev I.V."/>
            <person name="Miller A.N."/>
            <person name="O'Donnell K."/>
            <person name="Stajich J.E."/>
            <person name="Bonito G."/>
        </authorList>
    </citation>
    <scope>NUCLEOTIDE SEQUENCE</scope>
    <source>
        <strain evidence="3">KOD948</strain>
    </source>
</reference>
<dbReference type="GO" id="GO:0006874">
    <property type="term" value="P:intracellular calcium ion homeostasis"/>
    <property type="evidence" value="ECO:0007669"/>
    <property type="project" value="TreeGrafter"/>
</dbReference>
<evidence type="ECO:0000313" key="4">
    <source>
        <dbReference type="Proteomes" id="UP000726737"/>
    </source>
</evidence>
<evidence type="ECO:0000256" key="1">
    <source>
        <dbReference type="SAM" id="MobiDB-lite"/>
    </source>
</evidence>
<dbReference type="AlphaFoldDB" id="A0A9P6U6P6"/>
<dbReference type="EMBL" id="JAAAJA010000112">
    <property type="protein sequence ID" value="KAG0261881.1"/>
    <property type="molecule type" value="Genomic_DNA"/>
</dbReference>
<dbReference type="PANTHER" id="PTHR12323:SF0">
    <property type="entry name" value="CALCIUM HOMEOSTASIS ENDOPLASMIC RETICULUM PROTEIN"/>
    <property type="match status" value="1"/>
</dbReference>
<name>A0A9P6U6P6_9FUNG</name>
<feature type="compositionally biased region" description="Basic residues" evidence="1">
    <location>
        <begin position="256"/>
        <end position="317"/>
    </location>
</feature>
<dbReference type="GO" id="GO:0048471">
    <property type="term" value="C:perinuclear region of cytoplasm"/>
    <property type="evidence" value="ECO:0007669"/>
    <property type="project" value="TreeGrafter"/>
</dbReference>
<feature type="compositionally biased region" description="Basic and acidic residues" evidence="1">
    <location>
        <begin position="239"/>
        <end position="255"/>
    </location>
</feature>
<comment type="caution">
    <text evidence="3">The sequence shown here is derived from an EMBL/GenBank/DDBJ whole genome shotgun (WGS) entry which is preliminary data.</text>
</comment>
<dbReference type="Pfam" id="PF04818">
    <property type="entry name" value="CID"/>
    <property type="match status" value="1"/>
</dbReference>
<feature type="compositionally biased region" description="Basic residues" evidence="1">
    <location>
        <begin position="327"/>
        <end position="351"/>
    </location>
</feature>